<evidence type="ECO:0000256" key="1">
    <source>
        <dbReference type="SAM" id="MobiDB-lite"/>
    </source>
</evidence>
<protein>
    <submittedName>
        <fullName evidence="2">Uncharacterized protein</fullName>
    </submittedName>
</protein>
<dbReference type="RefSeq" id="WP_184834619.1">
    <property type="nucleotide sequence ID" value="NZ_JACHMN010000002.1"/>
</dbReference>
<organism evidence="2 3">
    <name type="scientific">Allocatelliglobosispora scoriae</name>
    <dbReference type="NCBI Taxonomy" id="643052"/>
    <lineage>
        <taxon>Bacteria</taxon>
        <taxon>Bacillati</taxon>
        <taxon>Actinomycetota</taxon>
        <taxon>Actinomycetes</taxon>
        <taxon>Micromonosporales</taxon>
        <taxon>Micromonosporaceae</taxon>
        <taxon>Allocatelliglobosispora</taxon>
    </lineage>
</organism>
<name>A0A841BPA1_9ACTN</name>
<dbReference type="Proteomes" id="UP000587527">
    <property type="component" value="Unassembled WGS sequence"/>
</dbReference>
<evidence type="ECO:0000313" key="3">
    <source>
        <dbReference type="Proteomes" id="UP000587527"/>
    </source>
</evidence>
<evidence type="ECO:0000313" key="2">
    <source>
        <dbReference type="EMBL" id="MBB5868572.1"/>
    </source>
</evidence>
<comment type="caution">
    <text evidence="2">The sequence shown here is derived from an EMBL/GenBank/DDBJ whole genome shotgun (WGS) entry which is preliminary data.</text>
</comment>
<reference evidence="2 3" key="1">
    <citation type="submission" date="2020-08" db="EMBL/GenBank/DDBJ databases">
        <title>Sequencing the genomes of 1000 actinobacteria strains.</title>
        <authorList>
            <person name="Klenk H.-P."/>
        </authorList>
    </citation>
    <scope>NUCLEOTIDE SEQUENCE [LARGE SCALE GENOMIC DNA]</scope>
    <source>
        <strain evidence="2 3">DSM 45362</strain>
    </source>
</reference>
<accession>A0A841BPA1</accession>
<proteinExistence type="predicted"/>
<feature type="region of interest" description="Disordered" evidence="1">
    <location>
        <begin position="96"/>
        <end position="119"/>
    </location>
</feature>
<dbReference type="EMBL" id="JACHMN010000002">
    <property type="protein sequence ID" value="MBB5868572.1"/>
    <property type="molecule type" value="Genomic_DNA"/>
</dbReference>
<gene>
    <name evidence="2" type="ORF">F4553_001951</name>
</gene>
<sequence>MTYAQQPTTIPTSYTDLLWCGLCRRHLVPATVGTAQVYQCTPGCRPPIHTERVDAQVRAALGTKVPLDRAFHVLNAVTVREGTQVWLAWYSPPRPYQPPATTPPAEGFQRPRTATATAR</sequence>
<dbReference type="AlphaFoldDB" id="A0A841BPA1"/>
<keyword evidence="3" id="KW-1185">Reference proteome</keyword>